<dbReference type="EMBL" id="CP036432">
    <property type="protein sequence ID" value="QDV83124.1"/>
    <property type="molecule type" value="Genomic_DNA"/>
</dbReference>
<dbReference type="Pfam" id="PF01207">
    <property type="entry name" value="Dus"/>
    <property type="match status" value="1"/>
</dbReference>
<accession>A0ABX5XTA5</accession>
<dbReference type="Gene3D" id="3.20.20.70">
    <property type="entry name" value="Aldolase class I"/>
    <property type="match status" value="1"/>
</dbReference>
<dbReference type="CDD" id="cd02801">
    <property type="entry name" value="DUS_like_FMN"/>
    <property type="match status" value="1"/>
</dbReference>
<dbReference type="PANTHER" id="PTHR45846:SF1">
    <property type="entry name" value="TRNA-DIHYDROURIDINE(47) SYNTHASE [NAD(P)(+)]-LIKE"/>
    <property type="match status" value="1"/>
</dbReference>
<evidence type="ECO:0000313" key="15">
    <source>
        <dbReference type="EMBL" id="QDV83124.1"/>
    </source>
</evidence>
<dbReference type="InterPro" id="IPR024036">
    <property type="entry name" value="tRNA-dHydroUridine_Synthase_C"/>
</dbReference>
<dbReference type="RefSeq" id="WP_145209554.1">
    <property type="nucleotide sequence ID" value="NZ_CP036432.1"/>
</dbReference>
<sequence>MSRPFPPPAFRIGDLVVDPPILQAPMAGFTNAAFRQMVREYGGAGLIATEMVNARGFVWMDENEAEHPERLWGVAEEPRPLAVQIWDNDPETMAKVGRRLVEEYQVSVVDINFGCPVRQVTEKAHSGSYLLRTPGRMFEIISQLVKACAPTPVTAKIRLGCSPDSVNCNEVARVVEEAGAAALTVHGRTAKDMFRGHADWDRISEIKAHLRNIPLIGNGDLDSPEKVVHAFKTYDVDGVMIARACLGRPWLFSQAAAALRGQPIPPEPSLPEQRQCMMHHYDLVKERFGEEKGTILMRKYACCYAQGKYGARHFRTHVANVSSADEFYRIVEEYFPMKTKEEIRAEREAEQAAETRAAETLNAELS</sequence>
<evidence type="ECO:0000256" key="2">
    <source>
        <dbReference type="ARBA" id="ARBA00002790"/>
    </source>
</evidence>
<evidence type="ECO:0000259" key="14">
    <source>
        <dbReference type="Pfam" id="PF01207"/>
    </source>
</evidence>
<evidence type="ECO:0000256" key="5">
    <source>
        <dbReference type="ARBA" id="ARBA00022643"/>
    </source>
</evidence>
<reference evidence="15 16" key="1">
    <citation type="submission" date="2019-02" db="EMBL/GenBank/DDBJ databases">
        <title>Deep-cultivation of Planctomycetes and their phenomic and genomic characterization uncovers novel biology.</title>
        <authorList>
            <person name="Wiegand S."/>
            <person name="Jogler M."/>
            <person name="Boedeker C."/>
            <person name="Pinto D."/>
            <person name="Vollmers J."/>
            <person name="Rivas-Marin E."/>
            <person name="Kohn T."/>
            <person name="Peeters S.H."/>
            <person name="Heuer A."/>
            <person name="Rast P."/>
            <person name="Oberbeckmann S."/>
            <person name="Bunk B."/>
            <person name="Jeske O."/>
            <person name="Meyerdierks A."/>
            <person name="Storesund J.E."/>
            <person name="Kallscheuer N."/>
            <person name="Luecker S."/>
            <person name="Lage O.M."/>
            <person name="Pohl T."/>
            <person name="Merkel B.J."/>
            <person name="Hornburger P."/>
            <person name="Mueller R.-W."/>
            <person name="Bruemmer F."/>
            <person name="Labrenz M."/>
            <person name="Spormann A.M."/>
            <person name="Op den Camp H."/>
            <person name="Overmann J."/>
            <person name="Amann R."/>
            <person name="Jetten M.S.M."/>
            <person name="Mascher T."/>
            <person name="Medema M.H."/>
            <person name="Devos D.P."/>
            <person name="Kaster A.-K."/>
            <person name="Ovreas L."/>
            <person name="Rohde M."/>
            <person name="Galperin M.Y."/>
            <person name="Jogler C."/>
        </authorList>
    </citation>
    <scope>NUCLEOTIDE SEQUENCE [LARGE SCALE GENOMIC DNA]</scope>
    <source>
        <strain evidence="15 16">TBK1r</strain>
    </source>
</reference>
<dbReference type="InterPro" id="IPR001269">
    <property type="entry name" value="DUS_fam"/>
</dbReference>
<protein>
    <recommendedName>
        <fullName evidence="12">tRNA-dihydrouridine synthase</fullName>
        <ecNumber evidence="12">1.3.1.-</ecNumber>
    </recommendedName>
</protein>
<comment type="catalytic activity">
    <reaction evidence="10">
        <text>a 5,6-dihydrouridine in tRNA + NADP(+) = a uridine in tRNA + NADPH + H(+)</text>
        <dbReference type="Rhea" id="RHEA:23624"/>
        <dbReference type="Rhea" id="RHEA-COMP:13339"/>
        <dbReference type="Rhea" id="RHEA-COMP:13887"/>
        <dbReference type="ChEBI" id="CHEBI:15378"/>
        <dbReference type="ChEBI" id="CHEBI:57783"/>
        <dbReference type="ChEBI" id="CHEBI:58349"/>
        <dbReference type="ChEBI" id="CHEBI:65315"/>
        <dbReference type="ChEBI" id="CHEBI:74443"/>
    </reaction>
</comment>
<comment type="similarity">
    <text evidence="12">Belongs to the dus family.</text>
</comment>
<proteinExistence type="inferred from homology"/>
<evidence type="ECO:0000256" key="10">
    <source>
        <dbReference type="ARBA" id="ARBA00048205"/>
    </source>
</evidence>
<gene>
    <name evidence="15" type="primary">dus_2</name>
    <name evidence="15" type="ORF">TBK1r_20590</name>
</gene>
<dbReference type="Gene3D" id="1.10.1200.80">
    <property type="entry name" value="Putative flavin oxidoreducatase, domain 2"/>
    <property type="match status" value="1"/>
</dbReference>
<evidence type="ECO:0000256" key="13">
    <source>
        <dbReference type="SAM" id="MobiDB-lite"/>
    </source>
</evidence>
<keyword evidence="5 12" id="KW-0288">FMN</keyword>
<evidence type="ECO:0000256" key="6">
    <source>
        <dbReference type="ARBA" id="ARBA00022694"/>
    </source>
</evidence>
<dbReference type="NCBIfam" id="TIGR00737">
    <property type="entry name" value="nifR3_yhdG"/>
    <property type="match status" value="1"/>
</dbReference>
<dbReference type="GO" id="GO:0016491">
    <property type="term" value="F:oxidoreductase activity"/>
    <property type="evidence" value="ECO:0007669"/>
    <property type="project" value="UniProtKB-KW"/>
</dbReference>
<keyword evidence="4 12" id="KW-0285">Flavoprotein</keyword>
<feature type="domain" description="DUS-like FMN-binding" evidence="14">
    <location>
        <begin position="23"/>
        <end position="332"/>
    </location>
</feature>
<dbReference type="InterPro" id="IPR013785">
    <property type="entry name" value="Aldolase_TIM"/>
</dbReference>
<dbReference type="Proteomes" id="UP000318081">
    <property type="component" value="Chromosome"/>
</dbReference>
<dbReference type="InterPro" id="IPR004652">
    <property type="entry name" value="DusB-like"/>
</dbReference>
<keyword evidence="8" id="KW-0694">RNA-binding</keyword>
<keyword evidence="3" id="KW-0820">tRNA-binding</keyword>
<evidence type="ECO:0000256" key="7">
    <source>
        <dbReference type="ARBA" id="ARBA00022857"/>
    </source>
</evidence>
<dbReference type="EC" id="1.3.1.-" evidence="12"/>
<dbReference type="PIRSF" id="PIRSF006621">
    <property type="entry name" value="Dus"/>
    <property type="match status" value="1"/>
</dbReference>
<evidence type="ECO:0000313" key="16">
    <source>
        <dbReference type="Proteomes" id="UP000318081"/>
    </source>
</evidence>
<evidence type="ECO:0000256" key="1">
    <source>
        <dbReference type="ARBA" id="ARBA00001917"/>
    </source>
</evidence>
<evidence type="ECO:0000256" key="8">
    <source>
        <dbReference type="ARBA" id="ARBA00022884"/>
    </source>
</evidence>
<evidence type="ECO:0000256" key="11">
    <source>
        <dbReference type="ARBA" id="ARBA00048802"/>
    </source>
</evidence>
<dbReference type="PROSITE" id="PS01136">
    <property type="entry name" value="UPF0034"/>
    <property type="match status" value="1"/>
</dbReference>
<organism evidence="15 16">
    <name type="scientific">Stieleria magnilauensis</name>
    <dbReference type="NCBI Taxonomy" id="2527963"/>
    <lineage>
        <taxon>Bacteria</taxon>
        <taxon>Pseudomonadati</taxon>
        <taxon>Planctomycetota</taxon>
        <taxon>Planctomycetia</taxon>
        <taxon>Pirellulales</taxon>
        <taxon>Pirellulaceae</taxon>
        <taxon>Stieleria</taxon>
    </lineage>
</organism>
<keyword evidence="6 12" id="KW-0819">tRNA processing</keyword>
<comment type="cofactor">
    <cofactor evidence="1 12">
        <name>FMN</name>
        <dbReference type="ChEBI" id="CHEBI:58210"/>
    </cofactor>
</comment>
<evidence type="ECO:0000256" key="9">
    <source>
        <dbReference type="ARBA" id="ARBA00023002"/>
    </source>
</evidence>
<dbReference type="SUPFAM" id="SSF51395">
    <property type="entry name" value="FMN-linked oxidoreductases"/>
    <property type="match status" value="1"/>
</dbReference>
<comment type="catalytic activity">
    <reaction evidence="11">
        <text>a 5,6-dihydrouridine in tRNA + NAD(+) = a uridine in tRNA + NADH + H(+)</text>
        <dbReference type="Rhea" id="RHEA:54452"/>
        <dbReference type="Rhea" id="RHEA-COMP:13339"/>
        <dbReference type="Rhea" id="RHEA-COMP:13887"/>
        <dbReference type="ChEBI" id="CHEBI:15378"/>
        <dbReference type="ChEBI" id="CHEBI:57540"/>
        <dbReference type="ChEBI" id="CHEBI:57945"/>
        <dbReference type="ChEBI" id="CHEBI:65315"/>
        <dbReference type="ChEBI" id="CHEBI:74443"/>
    </reaction>
</comment>
<dbReference type="InterPro" id="IPR018517">
    <property type="entry name" value="tRNA_hU_synthase_CS"/>
</dbReference>
<keyword evidence="9 12" id="KW-0560">Oxidoreductase</keyword>
<comment type="function">
    <text evidence="2 12">Catalyzes the synthesis of 5,6-dihydrouridine (D), a modified base found in the D-loop of most tRNAs, via the reduction of the C5-C6 double bond in target uridines.</text>
</comment>
<dbReference type="PANTHER" id="PTHR45846">
    <property type="entry name" value="TRNA-DIHYDROURIDINE(47) SYNTHASE [NAD(P)(+)]-LIKE"/>
    <property type="match status" value="1"/>
</dbReference>
<dbReference type="InterPro" id="IPR035587">
    <property type="entry name" value="DUS-like_FMN-bd"/>
</dbReference>
<name>A0ABX5XTA5_9BACT</name>
<feature type="region of interest" description="Disordered" evidence="13">
    <location>
        <begin position="345"/>
        <end position="366"/>
    </location>
</feature>
<evidence type="ECO:0000256" key="4">
    <source>
        <dbReference type="ARBA" id="ARBA00022630"/>
    </source>
</evidence>
<evidence type="ECO:0000256" key="3">
    <source>
        <dbReference type="ARBA" id="ARBA00022555"/>
    </source>
</evidence>
<evidence type="ECO:0000256" key="12">
    <source>
        <dbReference type="PIRNR" id="PIRNR006621"/>
    </source>
</evidence>
<keyword evidence="7" id="KW-0521">NADP</keyword>
<keyword evidence="16" id="KW-1185">Reference proteome</keyword>